<evidence type="ECO:0000256" key="1">
    <source>
        <dbReference type="SAM" id="MobiDB-lite"/>
    </source>
</evidence>
<evidence type="ECO:0000313" key="2">
    <source>
        <dbReference type="EMBL" id="VDP51804.1"/>
    </source>
</evidence>
<organism evidence="4">
    <name type="scientific">Schistosoma curassoni</name>
    <dbReference type="NCBI Taxonomy" id="6186"/>
    <lineage>
        <taxon>Eukaryota</taxon>
        <taxon>Metazoa</taxon>
        <taxon>Spiralia</taxon>
        <taxon>Lophotrochozoa</taxon>
        <taxon>Platyhelminthes</taxon>
        <taxon>Trematoda</taxon>
        <taxon>Digenea</taxon>
        <taxon>Strigeidida</taxon>
        <taxon>Schistosomatoidea</taxon>
        <taxon>Schistosomatidae</taxon>
        <taxon>Schistosoma</taxon>
    </lineage>
</organism>
<protein>
    <submittedName>
        <fullName evidence="2 4">Uncharacterized protein</fullName>
    </submittedName>
</protein>
<reference evidence="2 3" key="2">
    <citation type="submission" date="2018-11" db="EMBL/GenBank/DDBJ databases">
        <authorList>
            <consortium name="Pathogen Informatics"/>
        </authorList>
    </citation>
    <scope>NUCLEOTIDE SEQUENCE [LARGE SCALE GENOMIC DNA]</scope>
    <source>
        <strain evidence="2">Dakar</strain>
        <strain evidence="3">Dakar, Senegal</strain>
    </source>
</reference>
<dbReference type="EMBL" id="UZAK01035712">
    <property type="protein sequence ID" value="VDP51804.1"/>
    <property type="molecule type" value="Genomic_DNA"/>
</dbReference>
<dbReference type="WBParaSite" id="SCUD_0001322301-mRNA-1">
    <property type="protein sequence ID" value="SCUD_0001322301-mRNA-1"/>
    <property type="gene ID" value="SCUD_0001322301"/>
</dbReference>
<keyword evidence="3" id="KW-1185">Reference proteome</keyword>
<evidence type="ECO:0000313" key="4">
    <source>
        <dbReference type="WBParaSite" id="SCUD_0001322301-mRNA-1"/>
    </source>
</evidence>
<name>A0A183KDX8_9TREM</name>
<sequence length="74" mass="8461">MNRESSKHPSKQRKSDDNECYSILCSFRSSSGGGQDETEAWETLDDLGNSIKNFQNSLPSRYQQTQRIQDSSQQ</sequence>
<proteinExistence type="predicted"/>
<accession>A0A183KDX8</accession>
<feature type="compositionally biased region" description="Low complexity" evidence="1">
    <location>
        <begin position="63"/>
        <end position="74"/>
    </location>
</feature>
<feature type="region of interest" description="Disordered" evidence="1">
    <location>
        <begin position="55"/>
        <end position="74"/>
    </location>
</feature>
<dbReference type="AlphaFoldDB" id="A0A183KDX8"/>
<evidence type="ECO:0000313" key="3">
    <source>
        <dbReference type="Proteomes" id="UP000279833"/>
    </source>
</evidence>
<dbReference type="Proteomes" id="UP000279833">
    <property type="component" value="Unassembled WGS sequence"/>
</dbReference>
<gene>
    <name evidence="2" type="ORF">SCUD_LOCUS13220</name>
</gene>
<reference evidence="4" key="1">
    <citation type="submission" date="2016-06" db="UniProtKB">
        <authorList>
            <consortium name="WormBaseParasite"/>
        </authorList>
    </citation>
    <scope>IDENTIFICATION</scope>
</reference>